<dbReference type="Pfam" id="PF03140">
    <property type="entry name" value="DUF247"/>
    <property type="match status" value="1"/>
</dbReference>
<evidence type="ECO:0000256" key="1">
    <source>
        <dbReference type="SAM" id="Phobius"/>
    </source>
</evidence>
<dbReference type="EMBL" id="SPHZ02000009">
    <property type="protein sequence ID" value="KAF0897638.1"/>
    <property type="molecule type" value="Genomic_DNA"/>
</dbReference>
<feature type="transmembrane region" description="Helical" evidence="1">
    <location>
        <begin position="313"/>
        <end position="331"/>
    </location>
</feature>
<evidence type="ECO:0000313" key="3">
    <source>
        <dbReference type="Proteomes" id="UP000479710"/>
    </source>
</evidence>
<evidence type="ECO:0000313" key="2">
    <source>
        <dbReference type="EMBL" id="KAF0897638.1"/>
    </source>
</evidence>
<dbReference type="AlphaFoldDB" id="A0A6G1CAZ7"/>
<protein>
    <submittedName>
        <fullName evidence="2">Uncharacterized protein</fullName>
    </submittedName>
</protein>
<dbReference type="Proteomes" id="UP000479710">
    <property type="component" value="Unassembled WGS sequence"/>
</dbReference>
<dbReference type="PANTHER" id="PTHR31549:SF277">
    <property type="entry name" value="OS08G0167400 PROTEIN"/>
    <property type="match status" value="1"/>
</dbReference>
<dbReference type="OrthoDB" id="2356035at2759"/>
<organism evidence="2 3">
    <name type="scientific">Oryza meyeriana var. granulata</name>
    <dbReference type="NCBI Taxonomy" id="110450"/>
    <lineage>
        <taxon>Eukaryota</taxon>
        <taxon>Viridiplantae</taxon>
        <taxon>Streptophyta</taxon>
        <taxon>Embryophyta</taxon>
        <taxon>Tracheophyta</taxon>
        <taxon>Spermatophyta</taxon>
        <taxon>Magnoliopsida</taxon>
        <taxon>Liliopsida</taxon>
        <taxon>Poales</taxon>
        <taxon>Poaceae</taxon>
        <taxon>BOP clade</taxon>
        <taxon>Oryzoideae</taxon>
        <taxon>Oryzeae</taxon>
        <taxon>Oryzinae</taxon>
        <taxon>Oryza</taxon>
        <taxon>Oryza meyeriana</taxon>
    </lineage>
</organism>
<dbReference type="PANTHER" id="PTHR31549">
    <property type="entry name" value="PROTEIN, PUTATIVE (DUF247)-RELATED-RELATED"/>
    <property type="match status" value="1"/>
</dbReference>
<reference evidence="2 3" key="1">
    <citation type="submission" date="2019-11" db="EMBL/GenBank/DDBJ databases">
        <title>Whole genome sequence of Oryza granulata.</title>
        <authorList>
            <person name="Li W."/>
        </authorList>
    </citation>
    <scope>NUCLEOTIDE SEQUENCE [LARGE SCALE GENOMIC DNA]</scope>
    <source>
        <strain evidence="3">cv. Menghai</strain>
        <tissue evidence="2">Leaf</tissue>
    </source>
</reference>
<keyword evidence="3" id="KW-1185">Reference proteome</keyword>
<keyword evidence="1" id="KW-0812">Transmembrane</keyword>
<dbReference type="InterPro" id="IPR004158">
    <property type="entry name" value="DUF247_pln"/>
</dbReference>
<keyword evidence="1" id="KW-0472">Membrane</keyword>
<comment type="caution">
    <text evidence="2">The sequence shown here is derived from an EMBL/GenBank/DDBJ whole genome shotgun (WGS) entry which is preliminary data.</text>
</comment>
<gene>
    <name evidence="2" type="ORF">E2562_000361</name>
</gene>
<name>A0A6G1CAZ7_9ORYZ</name>
<keyword evidence="1" id="KW-1133">Transmembrane helix</keyword>
<proteinExistence type="predicted"/>
<sequence length="360" mass="39509">MLENQIPLFLFAGALELRHDTEQAAADALRRVLDRFIAEVSPIKTTANAALAVAGDLARHAHLLELLYHFLVQELPDYDKVKQACVQVSSLDVAPVRFIKKNLISRPMSMATSLPGKLMRKVPLLSAVAPLVGKLWSSPDVEVRLKGVNLGTIINSPLAQELMIPSVAQLAACGVRFAPAPEGIAGIAFDAATATLSLPVITVDSNTEVILRNLVAYEAVAVRGPLVLARYTELMNGIIDTGKDVKILRQSGVVVNRMKSDGEAAEMWNGMCRATRLSKVPRLDGVIRAVNAHRSRRATVRLRKMLKRYVFRSWRVLTLLAAVVLLLMTALQTFCSVYQCSRWFGNMLQLPQPGGFDIHN</sequence>
<accession>A0A6G1CAZ7</accession>